<name>A0A2U1Q4V6_ARTAN</name>
<reference evidence="1 2" key="1">
    <citation type="journal article" date="2018" name="Mol. Plant">
        <title>The genome of Artemisia annua provides insight into the evolution of Asteraceae family and artemisinin biosynthesis.</title>
        <authorList>
            <person name="Shen Q."/>
            <person name="Zhang L."/>
            <person name="Liao Z."/>
            <person name="Wang S."/>
            <person name="Yan T."/>
            <person name="Shi P."/>
            <person name="Liu M."/>
            <person name="Fu X."/>
            <person name="Pan Q."/>
            <person name="Wang Y."/>
            <person name="Lv Z."/>
            <person name="Lu X."/>
            <person name="Zhang F."/>
            <person name="Jiang W."/>
            <person name="Ma Y."/>
            <person name="Chen M."/>
            <person name="Hao X."/>
            <person name="Li L."/>
            <person name="Tang Y."/>
            <person name="Lv G."/>
            <person name="Zhou Y."/>
            <person name="Sun X."/>
            <person name="Brodelius P.E."/>
            <person name="Rose J.K.C."/>
            <person name="Tang K."/>
        </authorList>
    </citation>
    <scope>NUCLEOTIDE SEQUENCE [LARGE SCALE GENOMIC DNA]</scope>
    <source>
        <strain evidence="2">cv. Huhao1</strain>
        <tissue evidence="1">Leaf</tissue>
    </source>
</reference>
<dbReference type="EMBL" id="PKPP01000415">
    <property type="protein sequence ID" value="PWA93050.1"/>
    <property type="molecule type" value="Genomic_DNA"/>
</dbReference>
<organism evidence="1 2">
    <name type="scientific">Artemisia annua</name>
    <name type="common">Sweet wormwood</name>
    <dbReference type="NCBI Taxonomy" id="35608"/>
    <lineage>
        <taxon>Eukaryota</taxon>
        <taxon>Viridiplantae</taxon>
        <taxon>Streptophyta</taxon>
        <taxon>Embryophyta</taxon>
        <taxon>Tracheophyta</taxon>
        <taxon>Spermatophyta</taxon>
        <taxon>Magnoliopsida</taxon>
        <taxon>eudicotyledons</taxon>
        <taxon>Gunneridae</taxon>
        <taxon>Pentapetalae</taxon>
        <taxon>asterids</taxon>
        <taxon>campanulids</taxon>
        <taxon>Asterales</taxon>
        <taxon>Asteraceae</taxon>
        <taxon>Asteroideae</taxon>
        <taxon>Anthemideae</taxon>
        <taxon>Artemisiinae</taxon>
        <taxon>Artemisia</taxon>
    </lineage>
</organism>
<dbReference type="STRING" id="35608.A0A2U1Q4V6"/>
<sequence>MTFGSNWFVIGYSQVWEFDQDLQRWLPVAELADAGDKRDRVYAVAWALNIGRPYDLSNHRDRREGEIVAIQP</sequence>
<comment type="caution">
    <text evidence="1">The sequence shown here is derived from an EMBL/GenBank/DDBJ whole genome shotgun (WGS) entry which is preliminary data.</text>
</comment>
<protein>
    <submittedName>
        <fullName evidence="1">Nucleoporin seh1-A</fullName>
    </submittedName>
</protein>
<keyword evidence="2" id="KW-1185">Reference proteome</keyword>
<proteinExistence type="predicted"/>
<accession>A0A2U1Q4V6</accession>
<dbReference type="Proteomes" id="UP000245207">
    <property type="component" value="Unassembled WGS sequence"/>
</dbReference>
<dbReference type="OrthoDB" id="1737445at2759"/>
<dbReference type="AlphaFoldDB" id="A0A2U1Q4V6"/>
<gene>
    <name evidence="1" type="ORF">CTI12_AA075140</name>
</gene>
<evidence type="ECO:0000313" key="1">
    <source>
        <dbReference type="EMBL" id="PWA93050.1"/>
    </source>
</evidence>
<evidence type="ECO:0000313" key="2">
    <source>
        <dbReference type="Proteomes" id="UP000245207"/>
    </source>
</evidence>